<evidence type="ECO:0000313" key="2">
    <source>
        <dbReference type="EMBL" id="CAA9295184.1"/>
    </source>
</evidence>
<feature type="non-terminal residue" evidence="2">
    <location>
        <position position="1"/>
    </location>
</feature>
<feature type="non-terminal residue" evidence="2">
    <location>
        <position position="37"/>
    </location>
</feature>
<accession>A0A6J4K3Y7</accession>
<name>A0A6J4K3Y7_9CHLR</name>
<gene>
    <name evidence="2" type="ORF">AVDCRST_MAG93-4202</name>
</gene>
<sequence length="37" mass="4268">CSNLSRSRISITPRRSARRRVLAKRTPTVVRVRSHPP</sequence>
<protein>
    <submittedName>
        <fullName evidence="2">Uncharacterized protein</fullName>
    </submittedName>
</protein>
<feature type="region of interest" description="Disordered" evidence="1">
    <location>
        <begin position="1"/>
        <end position="37"/>
    </location>
</feature>
<dbReference type="EMBL" id="CADCTR010001417">
    <property type="protein sequence ID" value="CAA9295184.1"/>
    <property type="molecule type" value="Genomic_DNA"/>
</dbReference>
<feature type="compositionally biased region" description="Low complexity" evidence="1">
    <location>
        <begin position="1"/>
        <end position="14"/>
    </location>
</feature>
<proteinExistence type="predicted"/>
<evidence type="ECO:0000256" key="1">
    <source>
        <dbReference type="SAM" id="MobiDB-lite"/>
    </source>
</evidence>
<reference evidence="2" key="1">
    <citation type="submission" date="2020-02" db="EMBL/GenBank/DDBJ databases">
        <authorList>
            <person name="Meier V. D."/>
        </authorList>
    </citation>
    <scope>NUCLEOTIDE SEQUENCE</scope>
    <source>
        <strain evidence="2">AVDCRST_MAG93</strain>
    </source>
</reference>
<dbReference type="AlphaFoldDB" id="A0A6J4K3Y7"/>
<organism evidence="2">
    <name type="scientific">uncultured Chloroflexia bacterium</name>
    <dbReference type="NCBI Taxonomy" id="1672391"/>
    <lineage>
        <taxon>Bacteria</taxon>
        <taxon>Bacillati</taxon>
        <taxon>Chloroflexota</taxon>
        <taxon>Chloroflexia</taxon>
        <taxon>environmental samples</taxon>
    </lineage>
</organism>